<gene>
    <name evidence="4" type="ORF">DES39_0307</name>
</gene>
<dbReference type="InterPro" id="IPR011935">
    <property type="entry name" value="CHP02231"/>
</dbReference>
<dbReference type="InterPro" id="IPR025554">
    <property type="entry name" value="DUF4140"/>
</dbReference>
<dbReference type="InterPro" id="IPR037291">
    <property type="entry name" value="DUF4139"/>
</dbReference>
<name>A0A495RHT4_9GAMM</name>
<evidence type="ECO:0000259" key="2">
    <source>
        <dbReference type="Pfam" id="PF13598"/>
    </source>
</evidence>
<dbReference type="AlphaFoldDB" id="A0A495RHT4"/>
<organism evidence="4 5">
    <name type="scientific">Orbus hercynius</name>
    <dbReference type="NCBI Taxonomy" id="593135"/>
    <lineage>
        <taxon>Bacteria</taxon>
        <taxon>Pseudomonadati</taxon>
        <taxon>Pseudomonadota</taxon>
        <taxon>Gammaproteobacteria</taxon>
        <taxon>Orbales</taxon>
        <taxon>Orbaceae</taxon>
        <taxon>Orbus</taxon>
    </lineage>
</organism>
<dbReference type="Proteomes" id="UP000278542">
    <property type="component" value="Unassembled WGS sequence"/>
</dbReference>
<dbReference type="Pfam" id="PF13598">
    <property type="entry name" value="DUF4139"/>
    <property type="match status" value="1"/>
</dbReference>
<dbReference type="Pfam" id="PF13600">
    <property type="entry name" value="DUF4140"/>
    <property type="match status" value="1"/>
</dbReference>
<feature type="domain" description="DUF4140" evidence="3">
    <location>
        <begin position="36"/>
        <end position="134"/>
    </location>
</feature>
<evidence type="ECO:0000313" key="4">
    <source>
        <dbReference type="EMBL" id="RKS87093.1"/>
    </source>
</evidence>
<keyword evidence="5" id="KW-1185">Reference proteome</keyword>
<comment type="caution">
    <text evidence="4">The sequence shown here is derived from an EMBL/GenBank/DDBJ whole genome shotgun (WGS) entry which is preliminary data.</text>
</comment>
<dbReference type="EMBL" id="RBWY01000001">
    <property type="protein sequence ID" value="RKS87093.1"/>
    <property type="molecule type" value="Genomic_DNA"/>
</dbReference>
<sequence length="537" mass="59889">MQLKKVIVFLFVCSIPTITLQALASESTAKVDLTKVTLYLSGAELQGTSVVKVPKGESEILLIGLAKTINPNSINVGLNNKAMILSTTLVDDYMVQKSSSDKQMALTTALKKLEDEKAVLSIKLAAVNEEIALLKGNRIDTIIKPNGSINDAKQVMGFVKENLITALTEQRAIELKQAELQKSIKQYQLQINQEDRGDNLPQKAIKVKIYSDESIELPISLSYITPEAGWEPIYDVRVKDISSPVGLTYKANVYQYSGLNWNNIDLTLSTANPSQGITAPELAPWNISLYDSKRYGVSNAKTVLYEAKQSEVNYDVLQQKNNVINYIVTDNNGLNLQFNIKLPYTITGYSNDNILVLQQRDAAAQYRYIAIPKLDNHVFLQAQITHWDTLALLPGKSTVFYAGNYVGEGYLTTQGVKDTLNISLGRDNEIIVARNQDLNETSKPSFFGNEVSQKFAYTIDVKNLKEREINMTVYDQLPVIENKTITLDDTKYSGASYDKDTGLLTWQIHLAAKETKQLPFSFKITYPKDKADNIIGL</sequence>
<proteinExistence type="predicted"/>
<evidence type="ECO:0000259" key="3">
    <source>
        <dbReference type="Pfam" id="PF13600"/>
    </source>
</evidence>
<dbReference type="NCBIfam" id="TIGR02231">
    <property type="entry name" value="mucoidy inhibitor MuiA family protein"/>
    <property type="match status" value="1"/>
</dbReference>
<dbReference type="PANTHER" id="PTHR31005">
    <property type="entry name" value="DUF4139 DOMAIN-CONTAINING PROTEIN"/>
    <property type="match status" value="1"/>
</dbReference>
<reference evidence="4 5" key="1">
    <citation type="submission" date="2018-10" db="EMBL/GenBank/DDBJ databases">
        <title>Genomic Encyclopedia of Type Strains, Phase IV (KMG-IV): sequencing the most valuable type-strain genomes for metagenomic binning, comparative biology and taxonomic classification.</title>
        <authorList>
            <person name="Goeker M."/>
        </authorList>
    </citation>
    <scope>NUCLEOTIDE SEQUENCE [LARGE SCALE GENOMIC DNA]</scope>
    <source>
        <strain evidence="4 5">DSM 22228</strain>
    </source>
</reference>
<dbReference type="PANTHER" id="PTHR31005:SF8">
    <property type="entry name" value="DUF4139 DOMAIN-CONTAINING PROTEIN"/>
    <property type="match status" value="1"/>
</dbReference>
<evidence type="ECO:0000256" key="1">
    <source>
        <dbReference type="SAM" id="SignalP"/>
    </source>
</evidence>
<protein>
    <submittedName>
        <fullName evidence="4">Uncharacterized protein (TIGR02231 family)</fullName>
    </submittedName>
</protein>
<feature type="chain" id="PRO_5019767383" evidence="1">
    <location>
        <begin position="25"/>
        <end position="537"/>
    </location>
</feature>
<evidence type="ECO:0000313" key="5">
    <source>
        <dbReference type="Proteomes" id="UP000278542"/>
    </source>
</evidence>
<accession>A0A495RHT4</accession>
<feature type="signal peptide" evidence="1">
    <location>
        <begin position="1"/>
        <end position="24"/>
    </location>
</feature>
<dbReference type="RefSeq" id="WP_170143305.1">
    <property type="nucleotide sequence ID" value="NZ_RBWY01000001.1"/>
</dbReference>
<feature type="domain" description="DUF4139" evidence="2">
    <location>
        <begin position="219"/>
        <end position="528"/>
    </location>
</feature>
<keyword evidence="1" id="KW-0732">Signal</keyword>